<dbReference type="PROSITE" id="PS51257">
    <property type="entry name" value="PROKAR_LIPOPROTEIN"/>
    <property type="match status" value="1"/>
</dbReference>
<comment type="caution">
    <text evidence="2">The sequence shown here is derived from an EMBL/GenBank/DDBJ whole genome shotgun (WGS) entry which is preliminary data.</text>
</comment>
<evidence type="ECO:0008006" key="4">
    <source>
        <dbReference type="Google" id="ProtNLM"/>
    </source>
</evidence>
<dbReference type="EMBL" id="QSFX01000060">
    <property type="protein sequence ID" value="RHA82283.1"/>
    <property type="molecule type" value="Genomic_DNA"/>
</dbReference>
<dbReference type="Proteomes" id="UP000283492">
    <property type="component" value="Unassembled WGS sequence"/>
</dbReference>
<dbReference type="AlphaFoldDB" id="A0A3R6DIL5"/>
<accession>A0A3R6DIL5</accession>
<reference evidence="2 3" key="1">
    <citation type="submission" date="2018-08" db="EMBL/GenBank/DDBJ databases">
        <title>A genome reference for cultivated species of the human gut microbiota.</title>
        <authorList>
            <person name="Zou Y."/>
            <person name="Xue W."/>
            <person name="Luo G."/>
        </authorList>
    </citation>
    <scope>NUCLEOTIDE SEQUENCE [LARGE SCALE GENOMIC DNA]</scope>
    <source>
        <strain evidence="2 3">AM42-1AC</strain>
    </source>
</reference>
<dbReference type="RefSeq" id="WP_118173725.1">
    <property type="nucleotide sequence ID" value="NZ_CABJFX010000060.1"/>
</dbReference>
<protein>
    <recommendedName>
        <fullName evidence="4">Lipoprotein</fullName>
    </recommendedName>
</protein>
<evidence type="ECO:0000313" key="3">
    <source>
        <dbReference type="Proteomes" id="UP000283492"/>
    </source>
</evidence>
<gene>
    <name evidence="2" type="ORF">DW914_18550</name>
</gene>
<feature type="chain" id="PRO_5039487354" description="Lipoprotein" evidence="1">
    <location>
        <begin position="23"/>
        <end position="250"/>
    </location>
</feature>
<feature type="signal peptide" evidence="1">
    <location>
        <begin position="1"/>
        <end position="22"/>
    </location>
</feature>
<keyword evidence="1" id="KW-0732">Signal</keyword>
<evidence type="ECO:0000313" key="2">
    <source>
        <dbReference type="EMBL" id="RHA82283.1"/>
    </source>
</evidence>
<name>A0A3R6DIL5_9FIRM</name>
<evidence type="ECO:0000256" key="1">
    <source>
        <dbReference type="SAM" id="SignalP"/>
    </source>
</evidence>
<sequence>MKNFKLKGILIASGLICVCALAGCATSNNTDQQNSALVSEPSVMSKAEKDSLTAETPGESVDYAVYEQYGLIYDEQNGWYTYNENVVRFFNDPVAGASFTNFFTGTVDIEAKRDENKELIGIEECSQETYDSHTKKYAKFANMSSSALPSTIQYETTQNSEEWLKDYETYGIAYNKSDNSWYYNSEKIQILIDSEKAIVYSTDEDGVCLAVSRGDNHEITEIKVISLNDAQLLLQANNPGKVLDSTMEEN</sequence>
<proteinExistence type="predicted"/>
<organism evidence="2 3">
    <name type="scientific">Roseburia inulinivorans</name>
    <dbReference type="NCBI Taxonomy" id="360807"/>
    <lineage>
        <taxon>Bacteria</taxon>
        <taxon>Bacillati</taxon>
        <taxon>Bacillota</taxon>
        <taxon>Clostridia</taxon>
        <taxon>Lachnospirales</taxon>
        <taxon>Lachnospiraceae</taxon>
        <taxon>Roseburia</taxon>
    </lineage>
</organism>